<dbReference type="Proteomes" id="UP000001194">
    <property type="component" value="Unassembled WGS sequence"/>
</dbReference>
<evidence type="ECO:0000313" key="1">
    <source>
        <dbReference type="EMBL" id="EDR09917.1"/>
    </source>
</evidence>
<keyword evidence="2" id="KW-1185">Reference proteome</keyword>
<dbReference type="RefSeq" id="XP_001879302.1">
    <property type="nucleotide sequence ID" value="XM_001879267.1"/>
</dbReference>
<dbReference type="HOGENOM" id="CLU_358644_0_0_1"/>
<sequence>MQKLTTRKDLSFLSSLIDYYADGMRLPAAAGWWSQGVNRLFKTAALATALRRISLADITFAVQQIEKALRGLGEFAILQVSETRWSITCTMNTSTAQGGSIARLDFANVKIEIAIAWLPHSVYRFRYLNPSICPSLAYASHIRVKEPDLGNYLTLGDRIGHQMMFSARMSTRRECFKVGYYYFVPTSISRQSFCARRFATFPPTSASLRCKRVPTIPPNQYCGNLCSFSTLRAAAMSVWRFTTGVTQHNCPMLYPVAICLTSVTPPKCPLCRKTFVPTTAKKLHVDRPAPSKQDVGELELLRRLSLSWSTSADSRQVQVLKEVDAWLRDRPSETASSCAWVSAWAREAVDKCQAAVRGREQDKTTIKQLKREIKDHRKRMPLDHDGDAALVAQTNKSKIFEEKLAQCNAEMHCLRIEMESLRTENDRMASFRDFIVPSYKKLQVRTDCLDDENRALFRELQDVKSLLTDTQSLLEVKDEELKTAPPAVIRKVTALNHEIMRMATLLGELVQTTETAEVKETTSWMLDKRLASFLSTKLLNRRESGWSGPDVLLVVIVFRIAITRWCQIMITSWKASDQLLADSGEFLDIRQFDDPTVCGHWRSNTRAHFRRSSFDDLNWSEGLLQGLCDVLDVAGWSIREPDPCLFEIRLSLLFAAVKNLRIALREGIKSIDLEVATIEAGTVFNSAFMNADPMSSPFISSQQEGAPETVIGTTGFGLWAKKGPLHHFEMAFLPNVILEGVLSDYEGISISTLRLSRLVWAFFDSYEPKRVETSHKSQVDK</sequence>
<dbReference type="GeneID" id="6075107"/>
<dbReference type="EMBL" id="DS547098">
    <property type="protein sequence ID" value="EDR09917.1"/>
    <property type="molecule type" value="Genomic_DNA"/>
</dbReference>
<dbReference type="AlphaFoldDB" id="B0D6B2"/>
<protein>
    <submittedName>
        <fullName evidence="1">Predicted protein</fullName>
    </submittedName>
</protein>
<name>B0D6B2_LACBS</name>
<dbReference type="InParanoid" id="B0D6B2"/>
<organism evidence="2">
    <name type="scientific">Laccaria bicolor (strain S238N-H82 / ATCC MYA-4686)</name>
    <name type="common">Bicoloured deceiver</name>
    <name type="synonym">Laccaria laccata var. bicolor</name>
    <dbReference type="NCBI Taxonomy" id="486041"/>
    <lineage>
        <taxon>Eukaryota</taxon>
        <taxon>Fungi</taxon>
        <taxon>Dikarya</taxon>
        <taxon>Basidiomycota</taxon>
        <taxon>Agaricomycotina</taxon>
        <taxon>Agaricomycetes</taxon>
        <taxon>Agaricomycetidae</taxon>
        <taxon>Agaricales</taxon>
        <taxon>Agaricineae</taxon>
        <taxon>Hydnangiaceae</taxon>
        <taxon>Laccaria</taxon>
    </lineage>
</organism>
<dbReference type="OrthoDB" id="6105938at2759"/>
<dbReference type="KEGG" id="lbc:LACBIDRAFT_325813"/>
<evidence type="ECO:0000313" key="2">
    <source>
        <dbReference type="Proteomes" id="UP000001194"/>
    </source>
</evidence>
<reference evidence="1 2" key="1">
    <citation type="journal article" date="2008" name="Nature">
        <title>The genome of Laccaria bicolor provides insights into mycorrhizal symbiosis.</title>
        <authorList>
            <person name="Martin F."/>
            <person name="Aerts A."/>
            <person name="Ahren D."/>
            <person name="Brun A."/>
            <person name="Danchin E.G.J."/>
            <person name="Duchaussoy F."/>
            <person name="Gibon J."/>
            <person name="Kohler A."/>
            <person name="Lindquist E."/>
            <person name="Pereda V."/>
            <person name="Salamov A."/>
            <person name="Shapiro H.J."/>
            <person name="Wuyts J."/>
            <person name="Blaudez D."/>
            <person name="Buee M."/>
            <person name="Brokstein P."/>
            <person name="Canbaeck B."/>
            <person name="Cohen D."/>
            <person name="Courty P.E."/>
            <person name="Coutinho P.M."/>
            <person name="Delaruelle C."/>
            <person name="Detter J.C."/>
            <person name="Deveau A."/>
            <person name="DiFazio S."/>
            <person name="Duplessis S."/>
            <person name="Fraissinet-Tachet L."/>
            <person name="Lucic E."/>
            <person name="Frey-Klett P."/>
            <person name="Fourrey C."/>
            <person name="Feussner I."/>
            <person name="Gay G."/>
            <person name="Grimwood J."/>
            <person name="Hoegger P.J."/>
            <person name="Jain P."/>
            <person name="Kilaru S."/>
            <person name="Labbe J."/>
            <person name="Lin Y.C."/>
            <person name="Legue V."/>
            <person name="Le Tacon F."/>
            <person name="Marmeisse R."/>
            <person name="Melayah D."/>
            <person name="Montanini B."/>
            <person name="Muratet M."/>
            <person name="Nehls U."/>
            <person name="Niculita-Hirzel H."/>
            <person name="Oudot-Le Secq M.P."/>
            <person name="Peter M."/>
            <person name="Quesneville H."/>
            <person name="Rajashekar B."/>
            <person name="Reich M."/>
            <person name="Rouhier N."/>
            <person name="Schmutz J."/>
            <person name="Yin T."/>
            <person name="Chalot M."/>
            <person name="Henrissat B."/>
            <person name="Kuees U."/>
            <person name="Lucas S."/>
            <person name="Van de Peer Y."/>
            <person name="Podila G.K."/>
            <person name="Polle A."/>
            <person name="Pukkila P.J."/>
            <person name="Richardson P.M."/>
            <person name="Rouze P."/>
            <person name="Sanders I.R."/>
            <person name="Stajich J.E."/>
            <person name="Tunlid A."/>
            <person name="Tuskan G."/>
            <person name="Grigoriev I.V."/>
        </authorList>
    </citation>
    <scope>NUCLEOTIDE SEQUENCE [LARGE SCALE GENOMIC DNA]</scope>
    <source>
        <strain evidence="2">S238N-H82 / ATCC MYA-4686</strain>
    </source>
</reference>
<proteinExistence type="predicted"/>
<gene>
    <name evidence="1" type="ORF">LACBIDRAFT_325813</name>
</gene>
<accession>B0D6B2</accession>